<name>A0ABD2WB79_9HYME</name>
<protein>
    <recommendedName>
        <fullName evidence="3">Tc1-like transposase DDE domain-containing protein</fullName>
    </recommendedName>
</protein>
<dbReference type="EMBL" id="JBJJXI010000122">
    <property type="protein sequence ID" value="KAL3389921.1"/>
    <property type="molecule type" value="Genomic_DNA"/>
</dbReference>
<proteinExistence type="predicted"/>
<reference evidence="1 2" key="1">
    <citation type="journal article" date="2024" name="bioRxiv">
        <title>A reference genome for Trichogramma kaykai: A tiny desert-dwelling parasitoid wasp with competing sex-ratio distorters.</title>
        <authorList>
            <person name="Culotta J."/>
            <person name="Lindsey A.R."/>
        </authorList>
    </citation>
    <scope>NUCLEOTIDE SEQUENCE [LARGE SCALE GENOMIC DNA]</scope>
    <source>
        <strain evidence="1 2">KSX58</strain>
    </source>
</reference>
<accession>A0ABD2WB79</accession>
<dbReference type="InterPro" id="IPR036397">
    <property type="entry name" value="RNaseH_sf"/>
</dbReference>
<sequence>MVWIGIINGEFIGPYFFDENVNGRNYSVFIRRVALPRFRARRIRNAWWLQDGAPSHGHPAAREALNRTFPNRWIGSGGPVAWPAKSPDLNVCDFDSWADLKRRVHKRGPPTDVDELVRFIQEECRQYPRDSIRRATASMRRRLLLCLEEDGGHFQQFLKTRRGRNIA</sequence>
<dbReference type="Gene3D" id="3.30.420.10">
    <property type="entry name" value="Ribonuclease H-like superfamily/Ribonuclease H"/>
    <property type="match status" value="1"/>
</dbReference>
<dbReference type="PANTHER" id="PTHR47326">
    <property type="entry name" value="TRANSPOSABLE ELEMENT TC3 TRANSPOSASE-LIKE PROTEIN"/>
    <property type="match status" value="1"/>
</dbReference>
<organism evidence="1 2">
    <name type="scientific">Trichogramma kaykai</name>
    <dbReference type="NCBI Taxonomy" id="54128"/>
    <lineage>
        <taxon>Eukaryota</taxon>
        <taxon>Metazoa</taxon>
        <taxon>Ecdysozoa</taxon>
        <taxon>Arthropoda</taxon>
        <taxon>Hexapoda</taxon>
        <taxon>Insecta</taxon>
        <taxon>Pterygota</taxon>
        <taxon>Neoptera</taxon>
        <taxon>Endopterygota</taxon>
        <taxon>Hymenoptera</taxon>
        <taxon>Apocrita</taxon>
        <taxon>Proctotrupomorpha</taxon>
        <taxon>Chalcidoidea</taxon>
        <taxon>Trichogrammatidae</taxon>
        <taxon>Trichogramma</taxon>
    </lineage>
</organism>
<dbReference type="AlphaFoldDB" id="A0ABD2WB79"/>
<comment type="caution">
    <text evidence="1">The sequence shown here is derived from an EMBL/GenBank/DDBJ whole genome shotgun (WGS) entry which is preliminary data.</text>
</comment>
<dbReference type="PANTHER" id="PTHR47326:SF1">
    <property type="entry name" value="HTH PSQ-TYPE DOMAIN-CONTAINING PROTEIN"/>
    <property type="match status" value="1"/>
</dbReference>
<evidence type="ECO:0008006" key="3">
    <source>
        <dbReference type="Google" id="ProtNLM"/>
    </source>
</evidence>
<evidence type="ECO:0000313" key="1">
    <source>
        <dbReference type="EMBL" id="KAL3389921.1"/>
    </source>
</evidence>
<gene>
    <name evidence="1" type="ORF">TKK_015276</name>
</gene>
<evidence type="ECO:0000313" key="2">
    <source>
        <dbReference type="Proteomes" id="UP001627154"/>
    </source>
</evidence>
<dbReference type="Proteomes" id="UP001627154">
    <property type="component" value="Unassembled WGS sequence"/>
</dbReference>
<keyword evidence="2" id="KW-1185">Reference proteome</keyword>